<organism evidence="5 6">
    <name type="scientific">Candidatus Pristimantibacillus lignocellulolyticus</name>
    <dbReference type="NCBI Taxonomy" id="2994561"/>
    <lineage>
        <taxon>Bacteria</taxon>
        <taxon>Bacillati</taxon>
        <taxon>Bacillota</taxon>
        <taxon>Bacilli</taxon>
        <taxon>Bacillales</taxon>
        <taxon>Paenibacillaceae</taxon>
        <taxon>Candidatus Pristimantibacillus</taxon>
    </lineage>
</organism>
<dbReference type="Proteomes" id="UP001056756">
    <property type="component" value="Chromosome"/>
</dbReference>
<dbReference type="EMBL" id="CP097899">
    <property type="protein sequence ID" value="URN92852.1"/>
    <property type="molecule type" value="Genomic_DNA"/>
</dbReference>
<dbReference type="InterPro" id="IPR001279">
    <property type="entry name" value="Metallo-B-lactamas"/>
</dbReference>
<dbReference type="PANTHER" id="PTHR23131:SF4">
    <property type="entry name" value="METALLO-BETA-LACTAMASE SUPERFAMILY POTEIN"/>
    <property type="match status" value="1"/>
</dbReference>
<sequence>MEQLWQRQFENIIQVKVPVPFSLKWVNSYLIIEQSGYTIIDPGLKTVESIDVWEQVLSELQLEWEQCVQIIITHQHPDHFGLAGFVQQRSGSPVYMTEEAHRYTINLWGEDRGDYEHNMSELLHRHNVPVDVIQAILHNLQEFQSRVEPFPNVTYIKAGNPIEIGNCTWEIIETKGHAYGQVMFYQPKQQILICADQVLPHITPHVGVIPGEDRNVLDEFIMNLRHLAELEVKLALPGHREPFEYFSKRAYEIIAHHERRLDRIEQYVIEHHEVDAFSCCEWIFGTHLRLNAHNIRFALTEIIAHLEELVRQGRIKSMRKDGGIIFTRAIFDK</sequence>
<evidence type="ECO:0000256" key="2">
    <source>
        <dbReference type="ARBA" id="ARBA00034301"/>
    </source>
</evidence>
<dbReference type="SMART" id="SM00849">
    <property type="entry name" value="Lactamase_B"/>
    <property type="match status" value="1"/>
</dbReference>
<dbReference type="Gene3D" id="3.60.15.10">
    <property type="entry name" value="Ribonuclease Z/Hydroxyacylglutathione hydrolase-like"/>
    <property type="match status" value="1"/>
</dbReference>
<dbReference type="Pfam" id="PF00753">
    <property type="entry name" value="Lactamase_B"/>
    <property type="match status" value="1"/>
</dbReference>
<reference evidence="5" key="1">
    <citation type="submission" date="2022-05" db="EMBL/GenBank/DDBJ databases">
        <title>Novel bacterial taxa in a minimal lignocellulolytic consortium and its capacity to transform plastics disclosed by genome-resolved metagenomics.</title>
        <authorList>
            <person name="Rodriguez C.A.D."/>
            <person name="Diaz-Garcia L."/>
            <person name="Herrera K."/>
            <person name="Tarazona N.A."/>
            <person name="Sproer C."/>
            <person name="Overmann J."/>
            <person name="Jimenez D.J."/>
        </authorList>
    </citation>
    <scope>NUCLEOTIDE SEQUENCE</scope>
    <source>
        <strain evidence="5">MAG5</strain>
    </source>
</reference>
<gene>
    <name evidence="5" type="ORF">NAG76_13465</name>
</gene>
<evidence type="ECO:0000313" key="5">
    <source>
        <dbReference type="EMBL" id="URN92852.1"/>
    </source>
</evidence>
<comment type="catalytic activity">
    <reaction evidence="1">
        <text>3',5'-cyclic CMP + H2O = CMP + H(+)</text>
        <dbReference type="Rhea" id="RHEA:72675"/>
        <dbReference type="ChEBI" id="CHEBI:15377"/>
        <dbReference type="ChEBI" id="CHEBI:15378"/>
        <dbReference type="ChEBI" id="CHEBI:58003"/>
        <dbReference type="ChEBI" id="CHEBI:60377"/>
    </reaction>
    <physiologicalReaction direction="left-to-right" evidence="1">
        <dbReference type="Rhea" id="RHEA:72676"/>
    </physiologicalReaction>
</comment>
<dbReference type="InterPro" id="IPR036388">
    <property type="entry name" value="WH-like_DNA-bd_sf"/>
</dbReference>
<evidence type="ECO:0000313" key="6">
    <source>
        <dbReference type="Proteomes" id="UP001056756"/>
    </source>
</evidence>
<dbReference type="AlphaFoldDB" id="A0A9J6Z9Z1"/>
<dbReference type="PANTHER" id="PTHR23131">
    <property type="entry name" value="ENDORIBONUCLEASE LACTB2"/>
    <property type="match status" value="1"/>
</dbReference>
<evidence type="ECO:0000256" key="1">
    <source>
        <dbReference type="ARBA" id="ARBA00034221"/>
    </source>
</evidence>
<dbReference type="InterPro" id="IPR036866">
    <property type="entry name" value="RibonucZ/Hydroxyglut_hydro"/>
</dbReference>
<dbReference type="InterPro" id="IPR050662">
    <property type="entry name" value="Sec-metab_biosynth-thioest"/>
</dbReference>
<accession>A0A9J6Z9Z1</accession>
<dbReference type="Gene3D" id="1.10.10.10">
    <property type="entry name" value="Winged helix-like DNA-binding domain superfamily/Winged helix DNA-binding domain"/>
    <property type="match status" value="1"/>
</dbReference>
<name>A0A9J6Z9Z1_9BACL</name>
<feature type="domain" description="Metallo-beta-lactamase" evidence="4">
    <location>
        <begin position="25"/>
        <end position="239"/>
    </location>
</feature>
<dbReference type="KEGG" id="plig:NAG76_13465"/>
<protein>
    <submittedName>
        <fullName evidence="5">MBL fold metallo-hydrolase</fullName>
    </submittedName>
</protein>
<dbReference type="SUPFAM" id="SSF56281">
    <property type="entry name" value="Metallo-hydrolase/oxidoreductase"/>
    <property type="match status" value="1"/>
</dbReference>
<evidence type="ECO:0000259" key="4">
    <source>
        <dbReference type="SMART" id="SM00849"/>
    </source>
</evidence>
<comment type="catalytic activity">
    <reaction evidence="3">
        <text>3',5'-cyclic UMP + H2O = UMP + H(+)</text>
        <dbReference type="Rhea" id="RHEA:70575"/>
        <dbReference type="ChEBI" id="CHEBI:15377"/>
        <dbReference type="ChEBI" id="CHEBI:15378"/>
        <dbReference type="ChEBI" id="CHEBI:57865"/>
        <dbReference type="ChEBI" id="CHEBI:184387"/>
    </reaction>
    <physiologicalReaction direction="left-to-right" evidence="3">
        <dbReference type="Rhea" id="RHEA:70576"/>
    </physiologicalReaction>
</comment>
<comment type="function">
    <text evidence="2">Counteracts the endogenous Pycsar antiviral defense system. Phosphodiesterase that enables metal-dependent hydrolysis of host cyclic nucleotide Pycsar defense signals such as cCMP and cUMP.</text>
</comment>
<proteinExistence type="predicted"/>
<evidence type="ECO:0000256" key="3">
    <source>
        <dbReference type="ARBA" id="ARBA00048505"/>
    </source>
</evidence>